<dbReference type="FunFam" id="3.40.50.720:FF:000112">
    <property type="entry name" value="Enoyl-[acyl-carrier-protein] reductase 1, mitochondrial"/>
    <property type="match status" value="1"/>
</dbReference>
<evidence type="ECO:0000256" key="8">
    <source>
        <dbReference type="ARBA" id="ARBA00023098"/>
    </source>
</evidence>
<dbReference type="CDD" id="cd08290">
    <property type="entry name" value="ETR"/>
    <property type="match status" value="1"/>
</dbReference>
<dbReference type="InterPro" id="IPR013149">
    <property type="entry name" value="ADH-like_C"/>
</dbReference>
<keyword evidence="4" id="KW-0276">Fatty acid metabolism</keyword>
<dbReference type="InterPro" id="IPR036291">
    <property type="entry name" value="NAD(P)-bd_dom_sf"/>
</dbReference>
<keyword evidence="6" id="KW-0809">Transit peptide</keyword>
<dbReference type="GO" id="GO:0006633">
    <property type="term" value="P:fatty acid biosynthetic process"/>
    <property type="evidence" value="ECO:0007669"/>
    <property type="project" value="UniProtKB-KW"/>
</dbReference>
<dbReference type="PANTHER" id="PTHR43981">
    <property type="entry name" value="ENOYL-[ACYL-CARRIER-PROTEIN] REDUCTASE, MITOCHONDRIAL"/>
    <property type="match status" value="1"/>
</dbReference>
<dbReference type="InterPro" id="IPR020843">
    <property type="entry name" value="ER"/>
</dbReference>
<keyword evidence="8" id="KW-0443">Lipid metabolism</keyword>
<dbReference type="GO" id="GO:0005739">
    <property type="term" value="C:mitochondrion"/>
    <property type="evidence" value="ECO:0007669"/>
    <property type="project" value="UniProtKB-SubCell"/>
</dbReference>
<evidence type="ECO:0000259" key="15">
    <source>
        <dbReference type="SMART" id="SM00829"/>
    </source>
</evidence>
<dbReference type="Gene3D" id="3.40.50.720">
    <property type="entry name" value="NAD(P)-binding Rossmann-like Domain"/>
    <property type="match status" value="1"/>
</dbReference>
<gene>
    <name evidence="16" type="ORF">O3P69_010604</name>
</gene>
<dbReference type="InterPro" id="IPR011032">
    <property type="entry name" value="GroES-like_sf"/>
</dbReference>
<evidence type="ECO:0000256" key="3">
    <source>
        <dbReference type="ARBA" id="ARBA00022516"/>
    </source>
</evidence>
<evidence type="ECO:0000256" key="10">
    <source>
        <dbReference type="ARBA" id="ARBA00023160"/>
    </source>
</evidence>
<keyword evidence="7" id="KW-0560">Oxidoreductase</keyword>
<name>A0AAW0TE39_SCYPA</name>
<dbReference type="InterPro" id="IPR051034">
    <property type="entry name" value="Mito_Enoyl-ACP_Reductase"/>
</dbReference>
<dbReference type="AlphaFoldDB" id="A0AAW0TE39"/>
<evidence type="ECO:0000256" key="7">
    <source>
        <dbReference type="ARBA" id="ARBA00023002"/>
    </source>
</evidence>
<dbReference type="PANTHER" id="PTHR43981:SF2">
    <property type="entry name" value="ENOYL-[ACYL-CARRIER-PROTEIN] REDUCTASE, MITOCHONDRIAL"/>
    <property type="match status" value="1"/>
</dbReference>
<dbReference type="FunFam" id="3.90.180.10:FF:000010">
    <property type="entry name" value="Enoyl-[acyl-carrier-protein] reductase, mitochondrial"/>
    <property type="match status" value="1"/>
</dbReference>
<dbReference type="SUPFAM" id="SSF50129">
    <property type="entry name" value="GroES-like"/>
    <property type="match status" value="1"/>
</dbReference>
<dbReference type="Proteomes" id="UP001487740">
    <property type="component" value="Unassembled WGS sequence"/>
</dbReference>
<dbReference type="EMBL" id="JARAKH010000031">
    <property type="protein sequence ID" value="KAK8385969.1"/>
    <property type="molecule type" value="Genomic_DNA"/>
</dbReference>
<dbReference type="Pfam" id="PF00107">
    <property type="entry name" value="ADH_zinc_N"/>
    <property type="match status" value="1"/>
</dbReference>
<dbReference type="SUPFAM" id="SSF51735">
    <property type="entry name" value="NAD(P)-binding Rossmann-fold domains"/>
    <property type="match status" value="1"/>
</dbReference>
<evidence type="ECO:0000256" key="1">
    <source>
        <dbReference type="ARBA" id="ARBA00004173"/>
    </source>
</evidence>
<organism evidence="16 17">
    <name type="scientific">Scylla paramamosain</name>
    <name type="common">Mud crab</name>
    <dbReference type="NCBI Taxonomy" id="85552"/>
    <lineage>
        <taxon>Eukaryota</taxon>
        <taxon>Metazoa</taxon>
        <taxon>Ecdysozoa</taxon>
        <taxon>Arthropoda</taxon>
        <taxon>Crustacea</taxon>
        <taxon>Multicrustacea</taxon>
        <taxon>Malacostraca</taxon>
        <taxon>Eumalacostraca</taxon>
        <taxon>Eucarida</taxon>
        <taxon>Decapoda</taxon>
        <taxon>Pleocyemata</taxon>
        <taxon>Brachyura</taxon>
        <taxon>Eubrachyura</taxon>
        <taxon>Portunoidea</taxon>
        <taxon>Portunidae</taxon>
        <taxon>Portuninae</taxon>
        <taxon>Scylla</taxon>
    </lineage>
</organism>
<keyword evidence="5" id="KW-0521">NADP</keyword>
<keyword evidence="10" id="KW-0275">Fatty acid biosynthesis</keyword>
<comment type="similarity">
    <text evidence="2">Belongs to the zinc-containing alcohol dehydrogenase family. Quinone oxidoreductase subfamily.</text>
</comment>
<accession>A0AAW0TE39</accession>
<evidence type="ECO:0000256" key="4">
    <source>
        <dbReference type="ARBA" id="ARBA00022832"/>
    </source>
</evidence>
<evidence type="ECO:0000256" key="6">
    <source>
        <dbReference type="ARBA" id="ARBA00022946"/>
    </source>
</evidence>
<feature type="domain" description="Enoyl reductase (ER)" evidence="15">
    <location>
        <begin position="43"/>
        <end position="366"/>
    </location>
</feature>
<dbReference type="SMART" id="SM00829">
    <property type="entry name" value="PKS_ER"/>
    <property type="match status" value="1"/>
</dbReference>
<sequence>MLACRTSVVRLSSRRKLAPWVDDSSRWRRHSSTSMCLEYSKNGDPEKVVVMKETTLPAPTGNQVLMKMLAAPVNPADINTIQGVYAVQPPLPSIPGNEGVGEVVAVGDECGGVLQPGDWVIPRVNAMGTWRTHIVAPHTDLIKVPSNADMVTAATIAVNPGTAYRMLKDFVPLTSGDTVIQNGANSAVGQAVIQIAAAFGINTINVVRNRSNIDELKDYLTRLGATVVVTEEELRKSKSVKALPPPRLALNCVSGRSGTEILRQLVHGGVMVTYGGMSRQPVIGPVGSLIFSDVTLRGFWMTRWNKEHFNDSQRQQMVDDLFQLAQSGKAEASRQHTCSFCQLHCCSEECHAKRRYVGEEADTSVLVSVRYSLIC</sequence>
<evidence type="ECO:0000256" key="9">
    <source>
        <dbReference type="ARBA" id="ARBA00023128"/>
    </source>
</evidence>
<evidence type="ECO:0000256" key="13">
    <source>
        <dbReference type="ARBA" id="ARBA00042123"/>
    </source>
</evidence>
<evidence type="ECO:0000256" key="2">
    <source>
        <dbReference type="ARBA" id="ARBA00010371"/>
    </source>
</evidence>
<evidence type="ECO:0000256" key="5">
    <source>
        <dbReference type="ARBA" id="ARBA00022857"/>
    </source>
</evidence>
<evidence type="ECO:0000256" key="12">
    <source>
        <dbReference type="ARBA" id="ARBA00041058"/>
    </source>
</evidence>
<comment type="subcellular location">
    <subcellularLocation>
        <location evidence="1">Mitochondrion</location>
    </subcellularLocation>
</comment>
<dbReference type="Gene3D" id="3.90.180.10">
    <property type="entry name" value="Medium-chain alcohol dehydrogenases, catalytic domain"/>
    <property type="match status" value="1"/>
</dbReference>
<evidence type="ECO:0000256" key="14">
    <source>
        <dbReference type="ARBA" id="ARBA00048843"/>
    </source>
</evidence>
<reference evidence="16 17" key="1">
    <citation type="submission" date="2023-03" db="EMBL/GenBank/DDBJ databases">
        <title>High-quality genome of Scylla paramamosain provides insights in environmental adaptation.</title>
        <authorList>
            <person name="Zhang L."/>
        </authorList>
    </citation>
    <scope>NUCLEOTIDE SEQUENCE [LARGE SCALE GENOMIC DNA]</scope>
    <source>
        <strain evidence="16">LZ_2023a</strain>
        <tissue evidence="16">Muscle</tissue>
    </source>
</reference>
<comment type="caution">
    <text evidence="16">The sequence shown here is derived from an EMBL/GenBank/DDBJ whole genome shotgun (WGS) entry which is preliminary data.</text>
</comment>
<dbReference type="EC" id="1.3.1.104" evidence="11"/>
<keyword evidence="3" id="KW-0444">Lipid biosynthesis</keyword>
<keyword evidence="17" id="KW-1185">Reference proteome</keyword>
<dbReference type="InterPro" id="IPR013154">
    <property type="entry name" value="ADH-like_N"/>
</dbReference>
<evidence type="ECO:0000313" key="16">
    <source>
        <dbReference type="EMBL" id="KAK8385969.1"/>
    </source>
</evidence>
<dbReference type="GO" id="GO:0141148">
    <property type="term" value="F:enoyl-[acyl-carrier-protein] reductase (NADPH) activity"/>
    <property type="evidence" value="ECO:0007669"/>
    <property type="project" value="UniProtKB-EC"/>
</dbReference>
<evidence type="ECO:0000313" key="17">
    <source>
        <dbReference type="Proteomes" id="UP001487740"/>
    </source>
</evidence>
<proteinExistence type="inferred from homology"/>
<protein>
    <recommendedName>
        <fullName evidence="12">Enoyl-[acyl-carrier-protein] reductase, mitochondrial</fullName>
        <ecNumber evidence="11">1.3.1.104</ecNumber>
    </recommendedName>
    <alternativeName>
        <fullName evidence="13">2-enoyl thioester reductase</fullName>
    </alternativeName>
</protein>
<dbReference type="Pfam" id="PF08240">
    <property type="entry name" value="ADH_N"/>
    <property type="match status" value="1"/>
</dbReference>
<evidence type="ECO:0000256" key="11">
    <source>
        <dbReference type="ARBA" id="ARBA00038963"/>
    </source>
</evidence>
<keyword evidence="9" id="KW-0496">Mitochondrion</keyword>
<comment type="catalytic activity">
    <reaction evidence="14">
        <text>a 2,3-saturated acyl-[ACP] + NADP(+) = a (2E)-enoyl-[ACP] + NADPH + H(+)</text>
        <dbReference type="Rhea" id="RHEA:22564"/>
        <dbReference type="Rhea" id="RHEA-COMP:9925"/>
        <dbReference type="Rhea" id="RHEA-COMP:9926"/>
        <dbReference type="ChEBI" id="CHEBI:15378"/>
        <dbReference type="ChEBI" id="CHEBI:57783"/>
        <dbReference type="ChEBI" id="CHEBI:58349"/>
        <dbReference type="ChEBI" id="CHEBI:78784"/>
        <dbReference type="ChEBI" id="CHEBI:78785"/>
        <dbReference type="EC" id="1.3.1.104"/>
    </reaction>
</comment>